<evidence type="ECO:0000313" key="2">
    <source>
        <dbReference type="EMBL" id="CBH18337.1"/>
    </source>
</evidence>
<gene>
    <name evidence="2" type="ORF">TbgDal_XI14560</name>
</gene>
<protein>
    <submittedName>
        <fullName evidence="2">Uncharacterized protein</fullName>
    </submittedName>
</protein>
<keyword evidence="1" id="KW-0812">Transmembrane</keyword>
<name>D0A9I6_TRYB9</name>
<dbReference type="KEGG" id="tbg:TbgDal_XI14560"/>
<feature type="transmembrane region" description="Helical" evidence="1">
    <location>
        <begin position="78"/>
        <end position="103"/>
    </location>
</feature>
<proteinExistence type="predicted"/>
<accession>D0A9I6</accession>
<sequence length="104" mass="12198">MLHRRTEDTMTRRTVRGNNLLSTECVGEIMRSSLCFCDKRIYTNTFGNPLTRNRRAHFSPVMLALWIAVRCCWKCFPFFLLLCCTTYCCVIFLLSVLVVCVLFR</sequence>
<dbReference type="RefSeq" id="XP_011780601.1">
    <property type="nucleotide sequence ID" value="XM_011782299.1"/>
</dbReference>
<dbReference type="Proteomes" id="UP000002316">
    <property type="component" value="Chromosome 11"/>
</dbReference>
<keyword evidence="1" id="KW-0472">Membrane</keyword>
<evidence type="ECO:0000313" key="3">
    <source>
        <dbReference type="Proteomes" id="UP000002316"/>
    </source>
</evidence>
<dbReference type="EMBL" id="FN554974">
    <property type="protein sequence ID" value="CBH18337.1"/>
    <property type="molecule type" value="Genomic_DNA"/>
</dbReference>
<keyword evidence="1" id="KW-1133">Transmembrane helix</keyword>
<dbReference type="AlphaFoldDB" id="D0A9I6"/>
<organism evidence="2 3">
    <name type="scientific">Trypanosoma brucei gambiense (strain MHOM/CI/86/DAL972)</name>
    <dbReference type="NCBI Taxonomy" id="679716"/>
    <lineage>
        <taxon>Eukaryota</taxon>
        <taxon>Discoba</taxon>
        <taxon>Euglenozoa</taxon>
        <taxon>Kinetoplastea</taxon>
        <taxon>Metakinetoplastina</taxon>
        <taxon>Trypanosomatida</taxon>
        <taxon>Trypanosomatidae</taxon>
        <taxon>Trypanosoma</taxon>
    </lineage>
</organism>
<dbReference type="GeneID" id="23866638"/>
<reference evidence="3" key="1">
    <citation type="journal article" date="2010" name="PLoS Negl. Trop. Dis.">
        <title>The genome sequence of Trypanosoma brucei gambiense, causative agent of chronic human african trypanosomiasis.</title>
        <authorList>
            <person name="Jackson A.P."/>
            <person name="Sanders M."/>
            <person name="Berry A."/>
            <person name="McQuillan J."/>
            <person name="Aslett M.A."/>
            <person name="Quail M.A."/>
            <person name="Chukualim B."/>
            <person name="Capewell P."/>
            <person name="MacLeod A."/>
            <person name="Melville S.E."/>
            <person name="Gibson W."/>
            <person name="Barry J.D."/>
            <person name="Berriman M."/>
            <person name="Hertz-Fowler C."/>
        </authorList>
    </citation>
    <scope>NUCLEOTIDE SEQUENCE [LARGE SCALE GENOMIC DNA]</scope>
    <source>
        <strain evidence="3">MHOM/CI/86/DAL972</strain>
    </source>
</reference>
<evidence type="ECO:0000256" key="1">
    <source>
        <dbReference type="SAM" id="Phobius"/>
    </source>
</evidence>